<gene>
    <name evidence="3" type="ORF">F0Q45_04670</name>
</gene>
<organism evidence="3 4">
    <name type="scientific">Mycobacterium simiae</name>
    <name type="common">Mycobacterium habana</name>
    <dbReference type="NCBI Taxonomy" id="1784"/>
    <lineage>
        <taxon>Bacteria</taxon>
        <taxon>Bacillati</taxon>
        <taxon>Actinomycetota</taxon>
        <taxon>Actinomycetes</taxon>
        <taxon>Mycobacteriales</taxon>
        <taxon>Mycobacteriaceae</taxon>
        <taxon>Mycobacterium</taxon>
        <taxon>Mycobacterium simiae complex</taxon>
    </lineage>
</organism>
<dbReference type="Gene3D" id="1.20.1610.10">
    <property type="entry name" value="alpha-1,2-mannosidases domains"/>
    <property type="match status" value="1"/>
</dbReference>
<dbReference type="GO" id="GO:0000224">
    <property type="term" value="F:peptide-N4-(N-acetyl-beta-glucosaminyl)asparagine amidase activity"/>
    <property type="evidence" value="ECO:0007669"/>
    <property type="project" value="TreeGrafter"/>
</dbReference>
<dbReference type="GO" id="GO:0030246">
    <property type="term" value="F:carbohydrate binding"/>
    <property type="evidence" value="ECO:0007669"/>
    <property type="project" value="InterPro"/>
</dbReference>
<dbReference type="SUPFAM" id="SSF48208">
    <property type="entry name" value="Six-hairpin glycosidases"/>
    <property type="match status" value="1"/>
</dbReference>
<protein>
    <recommendedName>
        <fullName evidence="5">Glycosidase</fullName>
    </recommendedName>
</protein>
<dbReference type="Gene3D" id="1.20.1050.60">
    <property type="entry name" value="alpha-1,2-mannosidase"/>
    <property type="match status" value="1"/>
</dbReference>
<evidence type="ECO:0008006" key="5">
    <source>
        <dbReference type="Google" id="ProtNLM"/>
    </source>
</evidence>
<dbReference type="OrthoDB" id="9804511at2"/>
<name>A0A5B1BW30_MYCSI</name>
<dbReference type="Gene3D" id="2.70.98.10">
    <property type="match status" value="1"/>
</dbReference>
<dbReference type="InterPro" id="IPR005887">
    <property type="entry name" value="GH92_a_mannosidase_put"/>
</dbReference>
<feature type="domain" description="Glycosyl hydrolase family 92 N-terminal" evidence="2">
    <location>
        <begin position="44"/>
        <end position="274"/>
    </location>
</feature>
<comment type="caution">
    <text evidence="3">The sequence shown here is derived from an EMBL/GenBank/DDBJ whole genome shotgun (WGS) entry which is preliminary data.</text>
</comment>
<dbReference type="PANTHER" id="PTHR12143:SF39">
    <property type="entry name" value="SECRETED PROTEIN"/>
    <property type="match status" value="1"/>
</dbReference>
<dbReference type="Pfam" id="PF07971">
    <property type="entry name" value="Glyco_hydro_92"/>
    <property type="match status" value="1"/>
</dbReference>
<accession>A0A5B1BW30</accession>
<dbReference type="GO" id="GO:0005975">
    <property type="term" value="P:carbohydrate metabolic process"/>
    <property type="evidence" value="ECO:0007669"/>
    <property type="project" value="InterPro"/>
</dbReference>
<dbReference type="NCBIfam" id="TIGR01180">
    <property type="entry name" value="aman2_put"/>
    <property type="match status" value="1"/>
</dbReference>
<keyword evidence="4" id="KW-1185">Reference proteome</keyword>
<dbReference type="InterPro" id="IPR050883">
    <property type="entry name" value="PNGase"/>
</dbReference>
<dbReference type="GO" id="GO:0005829">
    <property type="term" value="C:cytosol"/>
    <property type="evidence" value="ECO:0007669"/>
    <property type="project" value="TreeGrafter"/>
</dbReference>
<dbReference type="GO" id="GO:0006516">
    <property type="term" value="P:glycoprotein catabolic process"/>
    <property type="evidence" value="ECO:0007669"/>
    <property type="project" value="TreeGrafter"/>
</dbReference>
<dbReference type="EMBL" id="VTZN01000016">
    <property type="protein sequence ID" value="KAA1251359.1"/>
    <property type="molecule type" value="Genomic_DNA"/>
</dbReference>
<dbReference type="Pfam" id="PF17678">
    <property type="entry name" value="Glyco_hydro_92N"/>
    <property type="match status" value="1"/>
</dbReference>
<dbReference type="PANTHER" id="PTHR12143">
    <property type="entry name" value="PEPTIDE N-GLYCANASE PNGASE -RELATED"/>
    <property type="match status" value="1"/>
</dbReference>
<evidence type="ECO:0000259" key="2">
    <source>
        <dbReference type="Pfam" id="PF17678"/>
    </source>
</evidence>
<feature type="domain" description="Glycosyl hydrolase family 92" evidence="1">
    <location>
        <begin position="280"/>
        <end position="750"/>
    </location>
</feature>
<evidence type="ECO:0000313" key="4">
    <source>
        <dbReference type="Proteomes" id="UP000324701"/>
    </source>
</evidence>
<reference evidence="3 4" key="1">
    <citation type="submission" date="2019-09" db="EMBL/GenBank/DDBJ databases">
        <title>Report of infection by Mycobacterium simiae a patient suffering from pulmonary tuberculosis.</title>
        <authorList>
            <person name="Mohanty P.S."/>
            <person name="Bansal A.K."/>
            <person name="Singh H."/>
            <person name="Sharma S."/>
            <person name="Patil S.A."/>
            <person name="Upadhaya P."/>
            <person name="Singh P.K."/>
            <person name="Kumar D."/>
            <person name="Kumar S."/>
            <person name="Singh R.K."/>
            <person name="Chaudhary B."/>
        </authorList>
    </citation>
    <scope>NUCLEOTIDE SEQUENCE [LARGE SCALE GENOMIC DNA]</scope>
    <source>
        <strain evidence="3 4">JAL-560-SIM</strain>
    </source>
</reference>
<dbReference type="InterPro" id="IPR041371">
    <property type="entry name" value="GH92_N"/>
</dbReference>
<dbReference type="AlphaFoldDB" id="A0A5B1BW30"/>
<sequence>MRSRRLLSGIAALVAVLALFIPLIAATPTAYDGPPQLVANPVEHVDTLIGTGSGGDIVGEINAFPGATVPFGMVQYSPDTTHNYAGYDHYNPHATGFSMTHASVGCAAFGDISMLPTTSTASWPWSASELIAHDNTELGVPGYYAVRFPRTGVKAELTATTRTGFGRFSYPHDNRPARFLVHSGGSLAGNSAATIQIEDNNTTITGSATSGRFCGKNNIYTVYFAMTFSQPFTSFGTWDGYTVYAGGRSANSRYSGGYAEFAAGSVLEVRTAISYVSVDGARANLAAEGGARFDDVRVAASKEWNTALARIAVAGRDPGDVKTFYTCLYRSLLHPNTFNDADGRYLGFDGAIQRVADGRTQYANFSDWDTYRSLAALQGLLFPDRASDMAQSLVNDAEQSGSLPRWALANSATGMMTGDNVVPLIVNLYMFGGKNFDVNSALRYMVNAATQGGVGRNGYVERPGIFTYLQLGYGPQTSEFRADGRIAGASITLEWSVDDFTIARFADSLGDSNIAAEFQNRAQYWQNLFNPTTGYVSPRSPTGFFRYGPGFVGTRDGFGQDGFDEGNAEQYVWWVPHNVAGLVTALGGRKAVADRLDRFTKQLNVGPNEPYLWAGNEPGFGVPWLYNYIGQPWKTQLTVDRVRGLFAPTPDGAPGNDDLGAMSSWYVWAALGMYPATPGTPILTVNTPLFDRAVIALPAAKSIRISAPGASAPGRLKYLNGLSIDGRPSDQTYLPESIIRTGGDVAFSLAAKPNKGWGTAPSAAPPSFSAGSSAVTVNVSRPIVTIAPGTTGTVTVDVQRMIDSAGDYTITGASSVGGITVRPTSGRFADDGSASVGVAITVSQSVPEEYYLVSLTTTVGDTSRNSMVLVVVMEELAE</sequence>
<dbReference type="Gene3D" id="3.30.2080.10">
    <property type="entry name" value="GH92 mannosidase domain"/>
    <property type="match status" value="1"/>
</dbReference>
<dbReference type="InterPro" id="IPR014718">
    <property type="entry name" value="GH-type_carb-bd"/>
</dbReference>
<dbReference type="Proteomes" id="UP000324701">
    <property type="component" value="Unassembled WGS sequence"/>
</dbReference>
<dbReference type="InterPro" id="IPR012939">
    <property type="entry name" value="Glyco_hydro_92"/>
</dbReference>
<evidence type="ECO:0000259" key="1">
    <source>
        <dbReference type="Pfam" id="PF07971"/>
    </source>
</evidence>
<dbReference type="RefSeq" id="WP_149652822.1">
    <property type="nucleotide sequence ID" value="NZ_VTZN01000016.1"/>
</dbReference>
<evidence type="ECO:0000313" key="3">
    <source>
        <dbReference type="EMBL" id="KAA1251359.1"/>
    </source>
</evidence>
<proteinExistence type="predicted"/>
<dbReference type="InterPro" id="IPR008928">
    <property type="entry name" value="6-hairpin_glycosidase_sf"/>
</dbReference>